<dbReference type="EMBL" id="FLRI01000555">
    <property type="protein sequence ID" value="SBT84646.1"/>
    <property type="molecule type" value="Genomic_DNA"/>
</dbReference>
<dbReference type="AlphaFoldDB" id="A0A1D3JFD5"/>
<gene>
    <name evidence="2" type="primary">PocGH01_00014600</name>
    <name evidence="2" type="ORF">POCGH01_00014600</name>
</gene>
<protein>
    <submittedName>
        <fullName evidence="2">Uncharacterized protein</fullName>
    </submittedName>
</protein>
<dbReference type="Gene3D" id="2.90.20.10">
    <property type="entry name" value="Plasmodium vivax P25 domain"/>
    <property type="match status" value="1"/>
</dbReference>
<evidence type="ECO:0000313" key="2">
    <source>
        <dbReference type="EMBL" id="SBT84646.1"/>
    </source>
</evidence>
<sequence length="126" mass="14198">MSNHFECGCNLGYGLIDESNCEKIVDCTSLDDETKSLCMQKLNGLYYTCVKNTDDEESNYIKGEGEERNGGESNYRECNDGDGNVEREDEECNDREGNSGEGNGERIVIEDIDRHKNKSISFMNTI</sequence>
<proteinExistence type="predicted"/>
<dbReference type="VEuPathDB" id="PlasmoDB:PocGH01_00014600"/>
<dbReference type="Proteomes" id="UP000242942">
    <property type="component" value="Unassembled WGS sequence"/>
</dbReference>
<name>A0A1D3JFD5_PLAOA</name>
<evidence type="ECO:0000313" key="3">
    <source>
        <dbReference type="Proteomes" id="UP000242942"/>
    </source>
</evidence>
<organism evidence="2 3">
    <name type="scientific">Plasmodium ovale</name>
    <name type="common">malaria parasite P. ovale</name>
    <dbReference type="NCBI Taxonomy" id="36330"/>
    <lineage>
        <taxon>Eukaryota</taxon>
        <taxon>Sar</taxon>
        <taxon>Alveolata</taxon>
        <taxon>Apicomplexa</taxon>
        <taxon>Aconoidasida</taxon>
        <taxon>Haemosporida</taxon>
        <taxon>Plasmodiidae</taxon>
        <taxon>Plasmodium</taxon>
        <taxon>Plasmodium (Plasmodium)</taxon>
    </lineage>
</organism>
<feature type="region of interest" description="Disordered" evidence="1">
    <location>
        <begin position="58"/>
        <end position="110"/>
    </location>
</feature>
<evidence type="ECO:0000256" key="1">
    <source>
        <dbReference type="SAM" id="MobiDB-lite"/>
    </source>
</evidence>
<reference evidence="2 3" key="1">
    <citation type="submission" date="2016-06" db="EMBL/GenBank/DDBJ databases">
        <authorList>
            <consortium name="Pathogen Informatics"/>
        </authorList>
    </citation>
    <scope>NUCLEOTIDE SEQUENCE [LARGE SCALE GENOMIC DNA]</scope>
    <source>
        <strain evidence="2">PocGH01</strain>
    </source>
</reference>
<keyword evidence="3" id="KW-1185">Reference proteome</keyword>
<feature type="compositionally biased region" description="Basic and acidic residues" evidence="1">
    <location>
        <begin position="94"/>
        <end position="110"/>
    </location>
</feature>
<accession>A0A1D3JFD5</accession>
<feature type="compositionally biased region" description="Basic and acidic residues" evidence="1">
    <location>
        <begin position="63"/>
        <end position="79"/>
    </location>
</feature>